<dbReference type="PANTHER" id="PTHR43178">
    <property type="entry name" value="DIHYDROLIPOAMIDE ACETYLTRANSFERASE COMPONENT OF PYRUVATE DEHYDROGENASE COMPLEX"/>
    <property type="match status" value="1"/>
</dbReference>
<dbReference type="PROSITE" id="PS50968">
    <property type="entry name" value="BIOTINYL_LIPOYL"/>
    <property type="match status" value="1"/>
</dbReference>
<dbReference type="GO" id="GO:0016407">
    <property type="term" value="F:acetyltransferase activity"/>
    <property type="evidence" value="ECO:0007669"/>
    <property type="project" value="TreeGrafter"/>
</dbReference>
<reference evidence="9 12" key="3">
    <citation type="submission" date="2018-07" db="EMBL/GenBank/DDBJ databases">
        <title>Genome sequence of extremly halophilic archaeon Halopelagius longus strain BC12-B1.</title>
        <authorList>
            <person name="Zhang X."/>
        </authorList>
    </citation>
    <scope>NUCLEOTIDE SEQUENCE [LARGE SCALE GENOMIC DNA]</scope>
    <source>
        <strain evidence="9 12">BC12-B1</strain>
    </source>
</reference>
<dbReference type="Proteomes" id="UP000255421">
    <property type="component" value="Unassembled WGS sequence"/>
</dbReference>
<dbReference type="PROSITE" id="PS51826">
    <property type="entry name" value="PSBD"/>
    <property type="match status" value="2"/>
</dbReference>
<dbReference type="GO" id="GO:0031405">
    <property type="term" value="F:lipoic acid binding"/>
    <property type="evidence" value="ECO:0007669"/>
    <property type="project" value="TreeGrafter"/>
</dbReference>
<dbReference type="SUPFAM" id="SSF82784">
    <property type="entry name" value="OsmC-like"/>
    <property type="match status" value="1"/>
</dbReference>
<dbReference type="InterPro" id="IPR011053">
    <property type="entry name" value="Single_hybrid_motif"/>
</dbReference>
<reference evidence="11" key="2">
    <citation type="submission" date="2016-10" db="EMBL/GenBank/DDBJ databases">
        <authorList>
            <person name="Varghese N."/>
            <person name="Submissions S."/>
        </authorList>
    </citation>
    <scope>NUCLEOTIDE SEQUENCE [LARGE SCALE GENOMIC DNA]</scope>
    <source>
        <strain evidence="11">CGMCC 1.12397</strain>
    </source>
</reference>
<keyword evidence="10" id="KW-0670">Pyruvate</keyword>
<dbReference type="GO" id="GO:0005737">
    <property type="term" value="C:cytoplasm"/>
    <property type="evidence" value="ECO:0007669"/>
    <property type="project" value="TreeGrafter"/>
</dbReference>
<dbReference type="Gene3D" id="2.40.50.100">
    <property type="match status" value="1"/>
</dbReference>
<evidence type="ECO:0000256" key="1">
    <source>
        <dbReference type="ARBA" id="ARBA00001938"/>
    </source>
</evidence>
<evidence type="ECO:0000313" key="10">
    <source>
        <dbReference type="EMBL" id="SDQ75024.1"/>
    </source>
</evidence>
<evidence type="ECO:0000313" key="11">
    <source>
        <dbReference type="Proteomes" id="UP000199289"/>
    </source>
</evidence>
<evidence type="ECO:0000256" key="5">
    <source>
        <dbReference type="ARBA" id="ARBA00023315"/>
    </source>
</evidence>
<dbReference type="Pfam" id="PF02566">
    <property type="entry name" value="OsmC"/>
    <property type="match status" value="1"/>
</dbReference>
<dbReference type="RefSeq" id="WP_092537622.1">
    <property type="nucleotide sequence ID" value="NZ_FNKQ01000003.1"/>
</dbReference>
<dbReference type="Gene3D" id="3.30.559.10">
    <property type="entry name" value="Chloramphenicol acetyltransferase-like domain"/>
    <property type="match status" value="1"/>
</dbReference>
<accession>A0A1H1DF31</accession>
<feature type="domain" description="Peripheral subunit-binding (PSBD)" evidence="8">
    <location>
        <begin position="187"/>
        <end position="224"/>
    </location>
</feature>
<keyword evidence="12" id="KW-1185">Reference proteome</keyword>
<dbReference type="OrthoDB" id="56234at2157"/>
<feature type="region of interest" description="Disordered" evidence="6">
    <location>
        <begin position="97"/>
        <end position="216"/>
    </location>
</feature>
<dbReference type="InterPro" id="IPR003718">
    <property type="entry name" value="OsmC/Ohr_fam"/>
</dbReference>
<dbReference type="Gene3D" id="4.10.320.10">
    <property type="entry name" value="E3-binding domain"/>
    <property type="match status" value="2"/>
</dbReference>
<evidence type="ECO:0000256" key="3">
    <source>
        <dbReference type="ARBA" id="ARBA00022679"/>
    </source>
</evidence>
<comment type="similarity">
    <text evidence="2">Belongs to the 2-oxoacid dehydrogenase family.</text>
</comment>
<dbReference type="PANTHER" id="PTHR43178:SF5">
    <property type="entry name" value="LIPOAMIDE ACYLTRANSFERASE COMPONENT OF BRANCHED-CHAIN ALPHA-KETO ACID DEHYDROGENASE COMPLEX, MITOCHONDRIAL"/>
    <property type="match status" value="1"/>
</dbReference>
<keyword evidence="4" id="KW-0450">Lipoyl</keyword>
<dbReference type="InterPro" id="IPR001078">
    <property type="entry name" value="2-oxoacid_DH_actylTfrase"/>
</dbReference>
<dbReference type="SUPFAM" id="SSF51230">
    <property type="entry name" value="Single hybrid motif"/>
    <property type="match status" value="1"/>
</dbReference>
<dbReference type="SUPFAM" id="SSF52777">
    <property type="entry name" value="CoA-dependent acyltransferases"/>
    <property type="match status" value="1"/>
</dbReference>
<organism evidence="10 11">
    <name type="scientific">Halopelagius longus</name>
    <dbReference type="NCBI Taxonomy" id="1236180"/>
    <lineage>
        <taxon>Archaea</taxon>
        <taxon>Methanobacteriati</taxon>
        <taxon>Methanobacteriota</taxon>
        <taxon>Stenosarchaea group</taxon>
        <taxon>Halobacteria</taxon>
        <taxon>Halobacteriales</taxon>
        <taxon>Haloferacaceae</taxon>
    </lineage>
</organism>
<evidence type="ECO:0000313" key="9">
    <source>
        <dbReference type="EMBL" id="RDI71304.1"/>
    </source>
</evidence>
<evidence type="ECO:0000256" key="2">
    <source>
        <dbReference type="ARBA" id="ARBA00007317"/>
    </source>
</evidence>
<dbReference type="InterPro" id="IPR023213">
    <property type="entry name" value="CAT-like_dom_sf"/>
</dbReference>
<protein>
    <submittedName>
        <fullName evidence="9">2-oxo acid dehydrogenase subunit E2</fullName>
    </submittedName>
    <submittedName>
        <fullName evidence="10">Pyruvate dehydrogenase E2 component (Dihydrolipoamide acetyltransferase)</fullName>
    </submittedName>
</protein>
<dbReference type="Pfam" id="PF00198">
    <property type="entry name" value="2-oxoacid_dh"/>
    <property type="match status" value="1"/>
</dbReference>
<dbReference type="InterPro" id="IPR036102">
    <property type="entry name" value="OsmC/Ohrsf"/>
</dbReference>
<dbReference type="AlphaFoldDB" id="A0A1H1DF31"/>
<sequence>MSYVVKMPKLGLEMDSGTVVEWFAEEGEEVTADEPVAEIESEKTTAEIDARESGVLRHVGVEAGESVPPGAALGIVGGADEDISSLMADFEAGAVEGAPDAGEEAETADSGAETGGDRGATAADSGGGTGSGSAADVKASPRAKRRADELGVDVGSVEGSGPDGAITEADVKAAAESGGTGDEEDVKASPRARKRADELGVDIGRVEGSGPGGAITENDVEAAAESGGEAAAGESAEPAVSEERTLSGMRRTIADRLGKSYRESVHVTVHRTTNAEAALAAADAAGEQLGTDVSLTDILLKALSATLAEHPEFNATFRDDTHRLHEEQNVCVAVDVEEGLLAPVVRGVDSLSLSELAETRREVTRRVLDGDYSMDDLSGGTFTVSNLGVLGVESFDPVINPPQVAILGVNAVEERVVPDESGSDFTVRRMLPLDLSFDHRVVDGADAARFMATLSDHLDDPWPLLEGVEATEPESVELPEATATASVGPDLKGTVEAGSFEYDFDVTEEFGGGTAPTPVDLFVSSLAACLSASIGVQADIRDADVRNVTVEAEATPPEGSVESISLTAVLDTDADEERVERIVRNGERTCHVNELLREDLPVSLDWRRA</sequence>
<dbReference type="InterPro" id="IPR015946">
    <property type="entry name" value="KH_dom-like_a/b"/>
</dbReference>
<dbReference type="Gene3D" id="3.30.300.20">
    <property type="match status" value="1"/>
</dbReference>
<dbReference type="InterPro" id="IPR050743">
    <property type="entry name" value="2-oxoacid_DH_E2_comp"/>
</dbReference>
<evidence type="ECO:0000259" key="8">
    <source>
        <dbReference type="PROSITE" id="PS51826"/>
    </source>
</evidence>
<evidence type="ECO:0000256" key="6">
    <source>
        <dbReference type="SAM" id="MobiDB-lite"/>
    </source>
</evidence>
<proteinExistence type="inferred from homology"/>
<dbReference type="InterPro" id="IPR004167">
    <property type="entry name" value="PSBD"/>
</dbReference>
<name>A0A1H1DF31_9EURY</name>
<dbReference type="InterPro" id="IPR000089">
    <property type="entry name" value="Biotin_lipoyl"/>
</dbReference>
<dbReference type="InterPro" id="IPR036625">
    <property type="entry name" value="E3-bd_dom_sf"/>
</dbReference>
<dbReference type="EMBL" id="FNKQ01000003">
    <property type="protein sequence ID" value="SDQ75024.1"/>
    <property type="molecule type" value="Genomic_DNA"/>
</dbReference>
<feature type="domain" description="Lipoyl-binding" evidence="7">
    <location>
        <begin position="2"/>
        <end position="77"/>
    </location>
</feature>
<evidence type="ECO:0000313" key="12">
    <source>
        <dbReference type="Proteomes" id="UP000255421"/>
    </source>
</evidence>
<evidence type="ECO:0000256" key="4">
    <source>
        <dbReference type="ARBA" id="ARBA00022823"/>
    </source>
</evidence>
<dbReference type="Pfam" id="PF02817">
    <property type="entry name" value="E3_binding"/>
    <property type="match status" value="2"/>
</dbReference>
<dbReference type="PROSITE" id="PS00189">
    <property type="entry name" value="LIPOYL"/>
    <property type="match status" value="1"/>
</dbReference>
<dbReference type="Pfam" id="PF00364">
    <property type="entry name" value="Biotin_lipoyl"/>
    <property type="match status" value="1"/>
</dbReference>
<dbReference type="Proteomes" id="UP000199289">
    <property type="component" value="Unassembled WGS sequence"/>
</dbReference>
<dbReference type="CDD" id="cd06849">
    <property type="entry name" value="lipoyl_domain"/>
    <property type="match status" value="1"/>
</dbReference>
<comment type="cofactor">
    <cofactor evidence="1">
        <name>(R)-lipoate</name>
        <dbReference type="ChEBI" id="CHEBI:83088"/>
    </cofactor>
</comment>
<reference evidence="10" key="1">
    <citation type="submission" date="2016-10" db="EMBL/GenBank/DDBJ databases">
        <authorList>
            <person name="de Groot N.N."/>
        </authorList>
    </citation>
    <scope>NUCLEOTIDE SEQUENCE [LARGE SCALE GENOMIC DNA]</scope>
    <source>
        <strain evidence="10">CGMCC 1.12397</strain>
    </source>
</reference>
<dbReference type="InterPro" id="IPR003016">
    <property type="entry name" value="2-oxoA_DH_lipoyl-BS"/>
</dbReference>
<keyword evidence="3 10" id="KW-0808">Transferase</keyword>
<dbReference type="EMBL" id="QQST01000001">
    <property type="protein sequence ID" value="RDI71304.1"/>
    <property type="molecule type" value="Genomic_DNA"/>
</dbReference>
<dbReference type="SUPFAM" id="SSF47005">
    <property type="entry name" value="Peripheral subunit-binding domain of 2-oxo acid dehydrogenase complex"/>
    <property type="match status" value="2"/>
</dbReference>
<feature type="domain" description="Peripheral subunit-binding (PSBD)" evidence="8">
    <location>
        <begin position="138"/>
        <end position="175"/>
    </location>
</feature>
<keyword evidence="5" id="KW-0012">Acyltransferase</keyword>
<gene>
    <name evidence="9" type="ORF">DWB78_05910</name>
    <name evidence="10" type="ORF">SAMN05216278_2380</name>
</gene>
<evidence type="ECO:0000259" key="7">
    <source>
        <dbReference type="PROSITE" id="PS50968"/>
    </source>
</evidence>